<dbReference type="AlphaFoldDB" id="K2QZZ2"/>
<name>K2QZZ2_MACPH</name>
<dbReference type="EMBL" id="AHHD01000294">
    <property type="protein sequence ID" value="EKG15556.1"/>
    <property type="molecule type" value="Genomic_DNA"/>
</dbReference>
<comment type="caution">
    <text evidence="2">The sequence shown here is derived from an EMBL/GenBank/DDBJ whole genome shotgun (WGS) entry which is preliminary data.</text>
</comment>
<feature type="region of interest" description="Disordered" evidence="1">
    <location>
        <begin position="192"/>
        <end position="211"/>
    </location>
</feature>
<dbReference type="HOGENOM" id="CLU_970011_0_0_1"/>
<reference evidence="2 3" key="1">
    <citation type="journal article" date="2012" name="BMC Genomics">
        <title>Tools to kill: Genome of one of the most destructive plant pathogenic fungi Macrophomina phaseolina.</title>
        <authorList>
            <person name="Islam M.S."/>
            <person name="Haque M.S."/>
            <person name="Islam M.M."/>
            <person name="Emdad E.M."/>
            <person name="Halim A."/>
            <person name="Hossen Q.M.M."/>
            <person name="Hossain M.Z."/>
            <person name="Ahmed B."/>
            <person name="Rahim S."/>
            <person name="Rahman M.S."/>
            <person name="Alam M.M."/>
            <person name="Hou S."/>
            <person name="Wan X."/>
            <person name="Saito J.A."/>
            <person name="Alam M."/>
        </authorList>
    </citation>
    <scope>NUCLEOTIDE SEQUENCE [LARGE SCALE GENOMIC DNA]</scope>
    <source>
        <strain evidence="2 3">MS6</strain>
    </source>
</reference>
<dbReference type="VEuPathDB" id="FungiDB:MPH_07222"/>
<evidence type="ECO:0000256" key="1">
    <source>
        <dbReference type="SAM" id="MobiDB-lite"/>
    </source>
</evidence>
<accession>K2QZZ2</accession>
<dbReference type="InParanoid" id="K2QZZ2"/>
<dbReference type="PANTHER" id="PTHR35186">
    <property type="entry name" value="ANK_REP_REGION DOMAIN-CONTAINING PROTEIN"/>
    <property type="match status" value="1"/>
</dbReference>
<evidence type="ECO:0000313" key="3">
    <source>
        <dbReference type="Proteomes" id="UP000007129"/>
    </source>
</evidence>
<dbReference type="STRING" id="1126212.K2QZZ2"/>
<evidence type="ECO:0000313" key="2">
    <source>
        <dbReference type="EMBL" id="EKG15556.1"/>
    </source>
</evidence>
<dbReference type="Proteomes" id="UP000007129">
    <property type="component" value="Unassembled WGS sequence"/>
</dbReference>
<dbReference type="PANTHER" id="PTHR35186:SF4">
    <property type="entry name" value="PRION-INHIBITION AND PROPAGATION HELO DOMAIN-CONTAINING PROTEIN"/>
    <property type="match status" value="1"/>
</dbReference>
<organism evidence="2 3">
    <name type="scientific">Macrophomina phaseolina (strain MS6)</name>
    <name type="common">Charcoal rot fungus</name>
    <dbReference type="NCBI Taxonomy" id="1126212"/>
    <lineage>
        <taxon>Eukaryota</taxon>
        <taxon>Fungi</taxon>
        <taxon>Dikarya</taxon>
        <taxon>Ascomycota</taxon>
        <taxon>Pezizomycotina</taxon>
        <taxon>Dothideomycetes</taxon>
        <taxon>Dothideomycetes incertae sedis</taxon>
        <taxon>Botryosphaeriales</taxon>
        <taxon>Botryosphaeriaceae</taxon>
        <taxon>Macrophomina</taxon>
    </lineage>
</organism>
<gene>
    <name evidence="2" type="ORF">MPH_07222</name>
</gene>
<proteinExistence type="predicted"/>
<sequence length="287" mass="31864">MTKSIRFQIPPDSPSQNDHLAAVTSLAMRTAPITFSTKRRDHIKNLRQQTCQQNQLCIDRCMGFFENEITKQKLGLDQPNNSALLERATKPALLPLPSSNCTTRHGSTRASDDQDICFLEAEGAEEDTFTGPSVTESPAPPEKGRAATTGSQKGKEKEENAASPQWRGIFNRPLFALGLLRVELSLGKPLDEFRKTYNPPRPTSSDDATPAQQYDELSDCALAEQPLDRICDMSGSGYADAVRRCVRCSFGTRRVDLGDGPFWQAVYDGVAAPLEKVLRHFESWWEA</sequence>
<feature type="region of interest" description="Disordered" evidence="1">
    <location>
        <begin position="125"/>
        <end position="164"/>
    </location>
</feature>
<protein>
    <submittedName>
        <fullName evidence="2">Uncharacterized protein</fullName>
    </submittedName>
</protein>
<dbReference type="OrthoDB" id="3565018at2759"/>